<reference evidence="2 3" key="1">
    <citation type="submission" date="2018-06" db="EMBL/GenBank/DDBJ databases">
        <title>Comparative genomics reveals the genomic features of Rhizophagus irregularis, R. cerebriforme, R. diaphanum and Gigaspora rosea, and their symbiotic lifestyle signature.</title>
        <authorList>
            <person name="Morin E."/>
            <person name="San Clemente H."/>
            <person name="Chen E.C.H."/>
            <person name="De La Providencia I."/>
            <person name="Hainaut M."/>
            <person name="Kuo A."/>
            <person name="Kohler A."/>
            <person name="Murat C."/>
            <person name="Tang N."/>
            <person name="Roy S."/>
            <person name="Loubradou J."/>
            <person name="Henrissat B."/>
            <person name="Grigoriev I.V."/>
            <person name="Corradi N."/>
            <person name="Roux C."/>
            <person name="Martin F.M."/>
        </authorList>
    </citation>
    <scope>NUCLEOTIDE SEQUENCE [LARGE SCALE GENOMIC DNA]</scope>
    <source>
        <strain evidence="2 3">DAOM 227022</strain>
    </source>
</reference>
<keyword evidence="1" id="KW-0472">Membrane</keyword>
<proteinExistence type="predicted"/>
<evidence type="ECO:0000313" key="3">
    <source>
        <dbReference type="Proteomes" id="UP000265703"/>
    </source>
</evidence>
<evidence type="ECO:0000313" key="2">
    <source>
        <dbReference type="EMBL" id="RIA90379.1"/>
    </source>
</evidence>
<dbReference type="AlphaFoldDB" id="A0A397SZB0"/>
<name>A0A397SZB0_9GLOM</name>
<protein>
    <submittedName>
        <fullName evidence="2">Uncharacterized protein</fullName>
    </submittedName>
</protein>
<keyword evidence="1" id="KW-1133">Transmembrane helix</keyword>
<dbReference type="EMBL" id="QKYT01000183">
    <property type="protein sequence ID" value="RIA90379.1"/>
    <property type="molecule type" value="Genomic_DNA"/>
</dbReference>
<feature type="transmembrane region" description="Helical" evidence="1">
    <location>
        <begin position="12"/>
        <end position="30"/>
    </location>
</feature>
<organism evidence="2 3">
    <name type="scientific">Glomus cerebriforme</name>
    <dbReference type="NCBI Taxonomy" id="658196"/>
    <lineage>
        <taxon>Eukaryota</taxon>
        <taxon>Fungi</taxon>
        <taxon>Fungi incertae sedis</taxon>
        <taxon>Mucoromycota</taxon>
        <taxon>Glomeromycotina</taxon>
        <taxon>Glomeromycetes</taxon>
        <taxon>Glomerales</taxon>
        <taxon>Glomeraceae</taxon>
        <taxon>Glomus</taxon>
    </lineage>
</organism>
<comment type="caution">
    <text evidence="2">The sequence shown here is derived from an EMBL/GenBank/DDBJ whole genome shotgun (WGS) entry which is preliminary data.</text>
</comment>
<evidence type="ECO:0000256" key="1">
    <source>
        <dbReference type="SAM" id="Phobius"/>
    </source>
</evidence>
<sequence length="81" mass="9628">MGVLCWGAGRHCRQYLLVLIFLFMNISFALRKKLVKDEMVQSILKSWILDYMDLLINKHTFFCMTYCFMISQLAERILRSA</sequence>
<dbReference type="Proteomes" id="UP000265703">
    <property type="component" value="Unassembled WGS sequence"/>
</dbReference>
<keyword evidence="3" id="KW-1185">Reference proteome</keyword>
<gene>
    <name evidence="2" type="ORF">C1645_770054</name>
</gene>
<accession>A0A397SZB0</accession>
<keyword evidence="1" id="KW-0812">Transmembrane</keyword>